<dbReference type="InParanoid" id="A0A5J5ETM3"/>
<accession>A0A5J5ETM3</accession>
<evidence type="ECO:0000313" key="3">
    <source>
        <dbReference type="Proteomes" id="UP000326924"/>
    </source>
</evidence>
<sequence length="201" mass="23049">MSVGSEMYHLNPSTFPSPLLPQSKRWGSPHFFLELLKMMGWEEGCISSSARLAGHRCIGILHTSCTHPTSHMLAVYGRRRVFSRIHDSCNTDPEQLFTLRQDLRTHHHRPAAQARKRRDLLEPEAPQTKTRRTLLHERSGARWRNEQTTLWKAVAEATRDGGKRRRKTNTSVRDLLADERCIEAVLAFLSSTSVGMWPNRA</sequence>
<protein>
    <submittedName>
        <fullName evidence="2">Uncharacterized protein</fullName>
    </submittedName>
</protein>
<proteinExistence type="predicted"/>
<organism evidence="2 3">
    <name type="scientific">Sphaerosporella brunnea</name>
    <dbReference type="NCBI Taxonomy" id="1250544"/>
    <lineage>
        <taxon>Eukaryota</taxon>
        <taxon>Fungi</taxon>
        <taxon>Dikarya</taxon>
        <taxon>Ascomycota</taxon>
        <taxon>Pezizomycotina</taxon>
        <taxon>Pezizomycetes</taxon>
        <taxon>Pezizales</taxon>
        <taxon>Pyronemataceae</taxon>
        <taxon>Sphaerosporella</taxon>
    </lineage>
</organism>
<evidence type="ECO:0000256" key="1">
    <source>
        <dbReference type="SAM" id="MobiDB-lite"/>
    </source>
</evidence>
<dbReference type="EMBL" id="VXIS01000130">
    <property type="protein sequence ID" value="KAA8902596.1"/>
    <property type="molecule type" value="Genomic_DNA"/>
</dbReference>
<feature type="compositionally biased region" description="Basic residues" evidence="1">
    <location>
        <begin position="106"/>
        <end position="118"/>
    </location>
</feature>
<evidence type="ECO:0000313" key="2">
    <source>
        <dbReference type="EMBL" id="KAA8902596.1"/>
    </source>
</evidence>
<dbReference type="Proteomes" id="UP000326924">
    <property type="component" value="Unassembled WGS sequence"/>
</dbReference>
<dbReference type="AlphaFoldDB" id="A0A5J5ETM3"/>
<reference evidence="2 3" key="1">
    <citation type="submission" date="2019-09" db="EMBL/GenBank/DDBJ databases">
        <title>Draft genome of the ectomycorrhizal ascomycete Sphaerosporella brunnea.</title>
        <authorList>
            <consortium name="DOE Joint Genome Institute"/>
            <person name="Benucci G.M."/>
            <person name="Marozzi G."/>
            <person name="Antonielli L."/>
            <person name="Sanchez S."/>
            <person name="Marco P."/>
            <person name="Wang X."/>
            <person name="Falini L.B."/>
            <person name="Barry K."/>
            <person name="Haridas S."/>
            <person name="Lipzen A."/>
            <person name="Labutti K."/>
            <person name="Grigoriev I.V."/>
            <person name="Murat C."/>
            <person name="Martin F."/>
            <person name="Albertini E."/>
            <person name="Donnini D."/>
            <person name="Bonito G."/>
        </authorList>
    </citation>
    <scope>NUCLEOTIDE SEQUENCE [LARGE SCALE GENOMIC DNA]</scope>
    <source>
        <strain evidence="2 3">Sb_GMNB300</strain>
    </source>
</reference>
<feature type="region of interest" description="Disordered" evidence="1">
    <location>
        <begin position="106"/>
        <end position="131"/>
    </location>
</feature>
<dbReference type="OrthoDB" id="4226915at2759"/>
<comment type="caution">
    <text evidence="2">The sequence shown here is derived from an EMBL/GenBank/DDBJ whole genome shotgun (WGS) entry which is preliminary data.</text>
</comment>
<keyword evidence="3" id="KW-1185">Reference proteome</keyword>
<name>A0A5J5ETM3_9PEZI</name>
<gene>
    <name evidence="2" type="ORF">FN846DRAFT_84718</name>
</gene>